<organism evidence="1 2">
    <name type="scientific">Biomphalaria pfeifferi</name>
    <name type="common">Bloodfluke planorb</name>
    <name type="synonym">Freshwater snail</name>
    <dbReference type="NCBI Taxonomy" id="112525"/>
    <lineage>
        <taxon>Eukaryota</taxon>
        <taxon>Metazoa</taxon>
        <taxon>Spiralia</taxon>
        <taxon>Lophotrochozoa</taxon>
        <taxon>Mollusca</taxon>
        <taxon>Gastropoda</taxon>
        <taxon>Heterobranchia</taxon>
        <taxon>Euthyneura</taxon>
        <taxon>Panpulmonata</taxon>
        <taxon>Hygrophila</taxon>
        <taxon>Lymnaeoidea</taxon>
        <taxon>Planorbidae</taxon>
        <taxon>Biomphalaria</taxon>
    </lineage>
</organism>
<comment type="caution">
    <text evidence="1">The sequence shown here is derived from an EMBL/GenBank/DDBJ whole genome shotgun (WGS) entry which is preliminary data.</text>
</comment>
<gene>
    <name evidence="1" type="ORF">Bpfe_011023</name>
</gene>
<reference evidence="1" key="2">
    <citation type="submission" date="2023-04" db="EMBL/GenBank/DDBJ databases">
        <authorList>
            <person name="Bu L."/>
            <person name="Lu L."/>
            <person name="Laidemitt M.R."/>
            <person name="Zhang S.M."/>
            <person name="Mutuku M."/>
            <person name="Mkoji G."/>
            <person name="Steinauer M."/>
            <person name="Loker E.S."/>
        </authorList>
    </citation>
    <scope>NUCLEOTIDE SEQUENCE</scope>
    <source>
        <strain evidence="1">KasaAsao</strain>
        <tissue evidence="1">Whole Snail</tissue>
    </source>
</reference>
<dbReference type="EMBL" id="JASAOG010000041">
    <property type="protein sequence ID" value="KAK0059562.1"/>
    <property type="molecule type" value="Genomic_DNA"/>
</dbReference>
<reference evidence="1" key="1">
    <citation type="journal article" date="2023" name="PLoS Negl. Trop. Dis.">
        <title>A genome sequence for Biomphalaria pfeifferi, the major vector snail for the human-infecting parasite Schistosoma mansoni.</title>
        <authorList>
            <person name="Bu L."/>
            <person name="Lu L."/>
            <person name="Laidemitt M.R."/>
            <person name="Zhang S.M."/>
            <person name="Mutuku M."/>
            <person name="Mkoji G."/>
            <person name="Steinauer M."/>
            <person name="Loker E.S."/>
        </authorList>
    </citation>
    <scope>NUCLEOTIDE SEQUENCE</scope>
    <source>
        <strain evidence="1">KasaAsao</strain>
    </source>
</reference>
<dbReference type="AlphaFoldDB" id="A0AAD8BRH7"/>
<evidence type="ECO:0000313" key="2">
    <source>
        <dbReference type="Proteomes" id="UP001233172"/>
    </source>
</evidence>
<dbReference type="Proteomes" id="UP001233172">
    <property type="component" value="Unassembled WGS sequence"/>
</dbReference>
<proteinExistence type="predicted"/>
<name>A0AAD8BRH7_BIOPF</name>
<protein>
    <submittedName>
        <fullName evidence="1">Uncharacterized protein</fullName>
    </submittedName>
</protein>
<evidence type="ECO:0000313" key="1">
    <source>
        <dbReference type="EMBL" id="KAK0059562.1"/>
    </source>
</evidence>
<accession>A0AAD8BRH7</accession>
<sequence length="110" mass="12797">MERTPLGRLAQIYRTFTKNYRDLDKEAAAESEMTDGAPIYHSDQEQLDKDWDFLNYIRSNEGSYFLPVCYVALQLHFNDELLGMVFCGKQENKKEDKSTLTSTYFLPSPP</sequence>
<keyword evidence="2" id="KW-1185">Reference proteome</keyword>